<feature type="compositionally biased region" description="Low complexity" evidence="6">
    <location>
        <begin position="107"/>
        <end position="136"/>
    </location>
</feature>
<evidence type="ECO:0000256" key="4">
    <source>
        <dbReference type="ARBA" id="ARBA00023163"/>
    </source>
</evidence>
<dbReference type="GO" id="GO:0005634">
    <property type="term" value="C:nucleus"/>
    <property type="evidence" value="ECO:0007669"/>
    <property type="project" value="UniProtKB-SubCell"/>
</dbReference>
<accession>A0A2G2WM32</accession>
<reference evidence="8 9" key="1">
    <citation type="journal article" date="2017" name="Genome Biol.">
        <title>New reference genome sequences of hot pepper reveal the massive evolution of plant disease-resistance genes by retroduplication.</title>
        <authorList>
            <person name="Kim S."/>
            <person name="Park J."/>
            <person name="Yeom S.I."/>
            <person name="Kim Y.M."/>
            <person name="Seo E."/>
            <person name="Kim K.T."/>
            <person name="Kim M.S."/>
            <person name="Lee J.M."/>
            <person name="Cheong K."/>
            <person name="Shin H.S."/>
            <person name="Kim S.B."/>
            <person name="Han K."/>
            <person name="Lee J."/>
            <person name="Park M."/>
            <person name="Lee H.A."/>
            <person name="Lee H.Y."/>
            <person name="Lee Y."/>
            <person name="Oh S."/>
            <person name="Lee J.H."/>
            <person name="Choi E."/>
            <person name="Choi E."/>
            <person name="Lee S.E."/>
            <person name="Jeon J."/>
            <person name="Kim H."/>
            <person name="Choi G."/>
            <person name="Song H."/>
            <person name="Lee J."/>
            <person name="Lee S.C."/>
            <person name="Kwon J.K."/>
            <person name="Lee H.Y."/>
            <person name="Koo N."/>
            <person name="Hong Y."/>
            <person name="Kim R.W."/>
            <person name="Kang W.H."/>
            <person name="Huh J.H."/>
            <person name="Kang B.C."/>
            <person name="Yang T.J."/>
            <person name="Lee Y.H."/>
            <person name="Bennetzen J.L."/>
            <person name="Choi D."/>
        </authorList>
    </citation>
    <scope>NUCLEOTIDE SEQUENCE [LARGE SCALE GENOMIC DNA]</scope>
    <source>
        <strain evidence="9">cv. PBC81</strain>
    </source>
</reference>
<dbReference type="Proteomes" id="UP000224567">
    <property type="component" value="Unassembled WGS sequence"/>
</dbReference>
<reference evidence="9" key="2">
    <citation type="journal article" date="2017" name="J. Anim. Genet.">
        <title>Multiple reference genome sequences of hot pepper reveal the massive evolution of plant disease resistance genes by retroduplication.</title>
        <authorList>
            <person name="Kim S."/>
            <person name="Park J."/>
            <person name="Yeom S.-I."/>
            <person name="Kim Y.-M."/>
            <person name="Seo E."/>
            <person name="Kim K.-T."/>
            <person name="Kim M.-S."/>
            <person name="Lee J.M."/>
            <person name="Cheong K."/>
            <person name="Shin H.-S."/>
            <person name="Kim S.-B."/>
            <person name="Han K."/>
            <person name="Lee J."/>
            <person name="Park M."/>
            <person name="Lee H.-A."/>
            <person name="Lee H.-Y."/>
            <person name="Lee Y."/>
            <person name="Oh S."/>
            <person name="Lee J.H."/>
            <person name="Choi E."/>
            <person name="Choi E."/>
            <person name="Lee S.E."/>
            <person name="Jeon J."/>
            <person name="Kim H."/>
            <person name="Choi G."/>
            <person name="Song H."/>
            <person name="Lee J."/>
            <person name="Lee S.-C."/>
            <person name="Kwon J.-K."/>
            <person name="Lee H.-Y."/>
            <person name="Koo N."/>
            <person name="Hong Y."/>
            <person name="Kim R.W."/>
            <person name="Kang W.-H."/>
            <person name="Huh J.H."/>
            <person name="Kang B.-C."/>
            <person name="Yang T.-J."/>
            <person name="Lee Y.-H."/>
            <person name="Bennetzen J.L."/>
            <person name="Choi D."/>
        </authorList>
    </citation>
    <scope>NUCLEOTIDE SEQUENCE [LARGE SCALE GENOMIC DNA]</scope>
    <source>
        <strain evidence="9">cv. PBC81</strain>
    </source>
</reference>
<feature type="region of interest" description="Disordered" evidence="6">
    <location>
        <begin position="100"/>
        <end position="136"/>
    </location>
</feature>
<keyword evidence="5" id="KW-0539">Nucleus</keyword>
<evidence type="ECO:0000256" key="6">
    <source>
        <dbReference type="SAM" id="MobiDB-lite"/>
    </source>
</evidence>
<keyword evidence="2" id="KW-0805">Transcription regulation</keyword>
<dbReference type="GO" id="GO:0043565">
    <property type="term" value="F:sequence-specific DNA binding"/>
    <property type="evidence" value="ECO:0007669"/>
    <property type="project" value="TreeGrafter"/>
</dbReference>
<dbReference type="EMBL" id="MLFT02000006">
    <property type="protein sequence ID" value="PHT46288.1"/>
    <property type="molecule type" value="Genomic_DNA"/>
</dbReference>
<comment type="subcellular location">
    <subcellularLocation>
        <location evidence="1">Nucleus</location>
    </subcellularLocation>
</comment>
<evidence type="ECO:0000256" key="5">
    <source>
        <dbReference type="ARBA" id="ARBA00023242"/>
    </source>
</evidence>
<dbReference type="InterPro" id="IPR005333">
    <property type="entry name" value="Transcription_factor_TCP"/>
</dbReference>
<dbReference type="Pfam" id="PF03634">
    <property type="entry name" value="TCP"/>
    <property type="match status" value="1"/>
</dbReference>
<dbReference type="AlphaFoldDB" id="A0A2G2WM32"/>
<evidence type="ECO:0000256" key="2">
    <source>
        <dbReference type="ARBA" id="ARBA00023015"/>
    </source>
</evidence>
<dbReference type="PROSITE" id="PS51369">
    <property type="entry name" value="TCP"/>
    <property type="match status" value="1"/>
</dbReference>
<protein>
    <submittedName>
        <fullName evidence="8">Transcription factor TCP17</fullName>
    </submittedName>
</protein>
<evidence type="ECO:0000313" key="9">
    <source>
        <dbReference type="Proteomes" id="UP000224567"/>
    </source>
</evidence>
<evidence type="ECO:0000256" key="3">
    <source>
        <dbReference type="ARBA" id="ARBA00023125"/>
    </source>
</evidence>
<feature type="compositionally biased region" description="Polar residues" evidence="6">
    <location>
        <begin position="374"/>
        <end position="387"/>
    </location>
</feature>
<feature type="compositionally biased region" description="Basic and acidic residues" evidence="6">
    <location>
        <begin position="389"/>
        <end position="403"/>
    </location>
</feature>
<dbReference type="PANTHER" id="PTHR31072">
    <property type="entry name" value="TRANSCRIPTION FACTOR TCP4-RELATED"/>
    <property type="match status" value="1"/>
</dbReference>
<gene>
    <name evidence="8" type="ORF">CQW23_15446</name>
</gene>
<dbReference type="InterPro" id="IPR017887">
    <property type="entry name" value="TF_TCP_subgr"/>
</dbReference>
<organism evidence="8 9">
    <name type="scientific">Capsicum baccatum</name>
    <name type="common">Peruvian pepper</name>
    <dbReference type="NCBI Taxonomy" id="33114"/>
    <lineage>
        <taxon>Eukaryota</taxon>
        <taxon>Viridiplantae</taxon>
        <taxon>Streptophyta</taxon>
        <taxon>Embryophyta</taxon>
        <taxon>Tracheophyta</taxon>
        <taxon>Spermatophyta</taxon>
        <taxon>Magnoliopsida</taxon>
        <taxon>eudicotyledons</taxon>
        <taxon>Gunneridae</taxon>
        <taxon>Pentapetalae</taxon>
        <taxon>asterids</taxon>
        <taxon>lamiids</taxon>
        <taxon>Solanales</taxon>
        <taxon>Solanaceae</taxon>
        <taxon>Solanoideae</taxon>
        <taxon>Capsiceae</taxon>
        <taxon>Capsicum</taxon>
    </lineage>
</organism>
<evidence type="ECO:0000313" key="8">
    <source>
        <dbReference type="EMBL" id="PHT46288.1"/>
    </source>
</evidence>
<sequence>MATNSPYLFILFLALAIWHVAYRYLFALNASQEIAYQINNSRLRVQLLLRGFKRAESVKGAFYCTSMGEESIFTPDRHWSVTINDEDSKYLIIMMNSRKQETDGGDTTNSTKISSRTNTTTTSATSTTPSSSSRQTWAGFKNPRIVRVSRTFGGKDRHSKVCTVKGLRDRRIRLSVPTAIQLYDLQDRLGLSQPSKVVDWLIDAAKHEIDKLPPLQMPPPSLSHFFNIKDHGLSNHHQDFFDSTLRETGLFGKEKWIATNHHEQESSSTDHFFQPSSLPTAGMLNNNVMAFNNNNPLISHTWEPNSNLSLGPFGNYHTFSSSLQTDVFPSGSQLYFCPTAAATTLSSLVPPPYNSHLNHFHPNSLVPTLQLISAPVNNNPTKGLNLQESDDHHHDNHKEGSDS</sequence>
<keyword evidence="3" id="KW-0238">DNA-binding</keyword>
<keyword evidence="4" id="KW-0804">Transcription</keyword>
<dbReference type="STRING" id="33114.A0A2G2WM32"/>
<comment type="caution">
    <text evidence="8">The sequence shown here is derived from an EMBL/GenBank/DDBJ whole genome shotgun (WGS) entry which is preliminary data.</text>
</comment>
<feature type="domain" description="TCP" evidence="7">
    <location>
        <begin position="154"/>
        <end position="212"/>
    </location>
</feature>
<dbReference type="PANTHER" id="PTHR31072:SF268">
    <property type="entry name" value="TCP DOMAIN-CONTAINING PROTEIN"/>
    <property type="match status" value="1"/>
</dbReference>
<dbReference type="GO" id="GO:0003700">
    <property type="term" value="F:DNA-binding transcription factor activity"/>
    <property type="evidence" value="ECO:0007669"/>
    <property type="project" value="InterPro"/>
</dbReference>
<feature type="region of interest" description="Disordered" evidence="6">
    <location>
        <begin position="374"/>
        <end position="403"/>
    </location>
</feature>
<dbReference type="OrthoDB" id="1889307at2759"/>
<keyword evidence="9" id="KW-1185">Reference proteome</keyword>
<evidence type="ECO:0000256" key="1">
    <source>
        <dbReference type="ARBA" id="ARBA00004123"/>
    </source>
</evidence>
<evidence type="ECO:0000259" key="7">
    <source>
        <dbReference type="PROSITE" id="PS51369"/>
    </source>
</evidence>
<proteinExistence type="predicted"/>
<name>A0A2G2WM32_CAPBA</name>